<evidence type="ECO:0000259" key="9">
    <source>
        <dbReference type="Pfam" id="PF00892"/>
    </source>
</evidence>
<keyword evidence="6 8" id="KW-1133">Transmembrane helix</keyword>
<evidence type="ECO:0000256" key="4">
    <source>
        <dbReference type="ARBA" id="ARBA00022475"/>
    </source>
</evidence>
<evidence type="ECO:0000256" key="6">
    <source>
        <dbReference type="ARBA" id="ARBA00022989"/>
    </source>
</evidence>
<keyword evidence="11" id="KW-1185">Reference proteome</keyword>
<dbReference type="InterPro" id="IPR000620">
    <property type="entry name" value="EamA_dom"/>
</dbReference>
<evidence type="ECO:0000313" key="11">
    <source>
        <dbReference type="Proteomes" id="UP001320148"/>
    </source>
</evidence>
<dbReference type="PANTHER" id="PTHR22911:SF137">
    <property type="entry name" value="SOLUTE CARRIER FAMILY 35 MEMBER G2-RELATED"/>
    <property type="match status" value="1"/>
</dbReference>
<evidence type="ECO:0000256" key="2">
    <source>
        <dbReference type="ARBA" id="ARBA00007362"/>
    </source>
</evidence>
<feature type="transmembrane region" description="Helical" evidence="8">
    <location>
        <begin position="129"/>
        <end position="146"/>
    </location>
</feature>
<dbReference type="InterPro" id="IPR037185">
    <property type="entry name" value="EmrE-like"/>
</dbReference>
<keyword evidence="7 8" id="KW-0472">Membrane</keyword>
<dbReference type="EMBL" id="AP024488">
    <property type="protein sequence ID" value="BCS95659.1"/>
    <property type="molecule type" value="Genomic_DNA"/>
</dbReference>
<dbReference type="InterPro" id="IPR004626">
    <property type="entry name" value="RarD"/>
</dbReference>
<gene>
    <name evidence="10" type="primary">rarD</name>
    <name evidence="10" type="ORF">DSLASN_12910</name>
</gene>
<dbReference type="SUPFAM" id="SSF103481">
    <property type="entry name" value="Multidrug resistance efflux transporter EmrE"/>
    <property type="match status" value="2"/>
</dbReference>
<dbReference type="Pfam" id="PF00892">
    <property type="entry name" value="EamA"/>
    <property type="match status" value="1"/>
</dbReference>
<feature type="transmembrane region" description="Helical" evidence="8">
    <location>
        <begin position="40"/>
        <end position="57"/>
    </location>
</feature>
<feature type="transmembrane region" description="Helical" evidence="8">
    <location>
        <begin position="175"/>
        <end position="195"/>
    </location>
</feature>
<dbReference type="RefSeq" id="WP_236891939.1">
    <property type="nucleotide sequence ID" value="NZ_AP024488.1"/>
</dbReference>
<feature type="transmembrane region" description="Helical" evidence="8">
    <location>
        <begin position="69"/>
        <end position="93"/>
    </location>
</feature>
<feature type="transmembrane region" description="Helical" evidence="8">
    <location>
        <begin position="7"/>
        <end position="28"/>
    </location>
</feature>
<keyword evidence="5 8" id="KW-0812">Transmembrane</keyword>
<evidence type="ECO:0000256" key="5">
    <source>
        <dbReference type="ARBA" id="ARBA00022692"/>
    </source>
</evidence>
<accession>A0ABM7PEK2</accession>
<sequence>MPPRSESITGLLVAIQAFLIWGLSPLYWTHLSHVPAFETLMHRVVWSLVFLFPILVFQKKTRAFVKAMTNLRTLAVLTLTTCLVGTNWFIFIWSINNGHVLQTSLGYYINPLVTVFLGMIFLKERLSPKQKMAVLLAGIGVTWLTFDYGMLPWVSLALAFTFAVYSLIRKVVDVGPLVGLTVETLLMTIPAAAYLGSLGAKGQGAFLHLGGPTDLLLMGTALVTALPLLLFNLGAKALALSTIGFIQYLAPTCTFLLAVFYFNEPLDPSLVRTFALIWSALTLVTWDSITSYRSHGETPSVEKQA</sequence>
<feature type="domain" description="EamA" evidence="9">
    <location>
        <begin position="9"/>
        <end position="145"/>
    </location>
</feature>
<dbReference type="NCBIfam" id="TIGR00688">
    <property type="entry name" value="rarD"/>
    <property type="match status" value="1"/>
</dbReference>
<dbReference type="PANTHER" id="PTHR22911">
    <property type="entry name" value="ACYL-MALONYL CONDENSING ENZYME-RELATED"/>
    <property type="match status" value="1"/>
</dbReference>
<dbReference type="Proteomes" id="UP001320148">
    <property type="component" value="Chromosome"/>
</dbReference>
<evidence type="ECO:0000256" key="1">
    <source>
        <dbReference type="ARBA" id="ARBA00004651"/>
    </source>
</evidence>
<protein>
    <submittedName>
        <fullName evidence="10">Chloramphenicol resistance permease RarD</fullName>
    </submittedName>
</protein>
<keyword evidence="4" id="KW-1003">Cell membrane</keyword>
<evidence type="ECO:0000256" key="7">
    <source>
        <dbReference type="ARBA" id="ARBA00023136"/>
    </source>
</evidence>
<organism evidence="10 11">
    <name type="scientific">Desulfoluna limicola</name>
    <dbReference type="NCBI Taxonomy" id="2810562"/>
    <lineage>
        <taxon>Bacteria</taxon>
        <taxon>Pseudomonadati</taxon>
        <taxon>Thermodesulfobacteriota</taxon>
        <taxon>Desulfobacteria</taxon>
        <taxon>Desulfobacterales</taxon>
        <taxon>Desulfolunaceae</taxon>
        <taxon>Desulfoluna</taxon>
    </lineage>
</organism>
<evidence type="ECO:0000256" key="8">
    <source>
        <dbReference type="SAM" id="Phobius"/>
    </source>
</evidence>
<evidence type="ECO:0000313" key="10">
    <source>
        <dbReference type="EMBL" id="BCS95659.1"/>
    </source>
</evidence>
<reference evidence="10 11" key="1">
    <citation type="submission" date="2021-02" db="EMBL/GenBank/DDBJ databases">
        <title>Complete genome of Desulfoluna sp. strain ASN36.</title>
        <authorList>
            <person name="Takahashi A."/>
            <person name="Kojima H."/>
            <person name="Fukui M."/>
        </authorList>
    </citation>
    <scope>NUCLEOTIDE SEQUENCE [LARGE SCALE GENOMIC DNA]</scope>
    <source>
        <strain evidence="10 11">ASN36</strain>
    </source>
</reference>
<comment type="similarity">
    <text evidence="2">Belongs to the EamA transporter family.</text>
</comment>
<feature type="transmembrane region" description="Helical" evidence="8">
    <location>
        <begin position="269"/>
        <end position="286"/>
    </location>
</feature>
<name>A0ABM7PEK2_9BACT</name>
<evidence type="ECO:0000256" key="3">
    <source>
        <dbReference type="ARBA" id="ARBA00022448"/>
    </source>
</evidence>
<comment type="subcellular location">
    <subcellularLocation>
        <location evidence="1">Cell membrane</location>
        <topology evidence="1">Multi-pass membrane protein</topology>
    </subcellularLocation>
</comment>
<feature type="transmembrane region" description="Helical" evidence="8">
    <location>
        <begin position="215"/>
        <end position="233"/>
    </location>
</feature>
<proteinExistence type="inferred from homology"/>
<keyword evidence="3" id="KW-0813">Transport</keyword>
<feature type="transmembrane region" description="Helical" evidence="8">
    <location>
        <begin position="245"/>
        <end position="263"/>
    </location>
</feature>
<feature type="transmembrane region" description="Helical" evidence="8">
    <location>
        <begin position="105"/>
        <end position="122"/>
    </location>
</feature>